<accession>A0ACC0AVH4</accession>
<dbReference type="EMBL" id="CM044705">
    <property type="protein sequence ID" value="KAI5664993.1"/>
    <property type="molecule type" value="Genomic_DNA"/>
</dbReference>
<protein>
    <submittedName>
        <fullName evidence="1">Uncharacterized protein</fullName>
    </submittedName>
</protein>
<gene>
    <name evidence="1" type="ORF">M9H77_24316</name>
</gene>
<keyword evidence="2" id="KW-1185">Reference proteome</keyword>
<evidence type="ECO:0000313" key="1">
    <source>
        <dbReference type="EMBL" id="KAI5664993.1"/>
    </source>
</evidence>
<reference evidence="2" key="1">
    <citation type="journal article" date="2023" name="Nat. Plants">
        <title>Single-cell RNA sequencing provides a high-resolution roadmap for understanding the multicellular compartmentation of specialized metabolism.</title>
        <authorList>
            <person name="Sun S."/>
            <person name="Shen X."/>
            <person name="Li Y."/>
            <person name="Li Y."/>
            <person name="Wang S."/>
            <person name="Li R."/>
            <person name="Zhang H."/>
            <person name="Shen G."/>
            <person name="Guo B."/>
            <person name="Wei J."/>
            <person name="Xu J."/>
            <person name="St-Pierre B."/>
            <person name="Chen S."/>
            <person name="Sun C."/>
        </authorList>
    </citation>
    <scope>NUCLEOTIDE SEQUENCE [LARGE SCALE GENOMIC DNA]</scope>
</reference>
<comment type="caution">
    <text evidence="1">The sequence shown here is derived from an EMBL/GenBank/DDBJ whole genome shotgun (WGS) entry which is preliminary data.</text>
</comment>
<dbReference type="Proteomes" id="UP001060085">
    <property type="component" value="Linkage Group LG05"/>
</dbReference>
<name>A0ACC0AVH4_CATRO</name>
<proteinExistence type="predicted"/>
<evidence type="ECO:0000313" key="2">
    <source>
        <dbReference type="Proteomes" id="UP001060085"/>
    </source>
</evidence>
<sequence>MSHKPAAPLKLCFIPYFGSAIHTFPLLDIARFFAFHGQNVTIITTPSNATSRIKKVLNNETNPSDHRIFIHTISLPLRQVGLNDDFNDLEYPQDPNIGLKLFQAIHLLRAPIQEFLTANPTDCIVSDGLFPWYADMAAELNVPSVSYNSLGAFASCVLEGLRSTDSPHHQMEFTDQPFIVPGLPIEIKLTKDELPGHFTAMLEAVRECELKSYGVIFDSFQELDSDFVNHYSKLTGSRVITIGPAAEIHRKITGRIERSFNLEKTEHDECLTWLNSKNPNSVLYINFGNESTDVKFSNEQLIKIASALESSGREFIWVVAEKENEKLEDEQKWLPIGFHDNVKGRGKVIKGWVPHLSILNHSSVGGFMGRCSLVSILEGFSAGVPLITFSSSFEQFYVEKFLVANGGGLGLGGNKIVSRESINKAIEELMDDKREKTKEMRRKVQEYAKMAKGAVEEGGSSYNNVMNLIQQLQMLRDNKNNTYN</sequence>
<organism evidence="1 2">
    <name type="scientific">Catharanthus roseus</name>
    <name type="common">Madagascar periwinkle</name>
    <name type="synonym">Vinca rosea</name>
    <dbReference type="NCBI Taxonomy" id="4058"/>
    <lineage>
        <taxon>Eukaryota</taxon>
        <taxon>Viridiplantae</taxon>
        <taxon>Streptophyta</taxon>
        <taxon>Embryophyta</taxon>
        <taxon>Tracheophyta</taxon>
        <taxon>Spermatophyta</taxon>
        <taxon>Magnoliopsida</taxon>
        <taxon>eudicotyledons</taxon>
        <taxon>Gunneridae</taxon>
        <taxon>Pentapetalae</taxon>
        <taxon>asterids</taxon>
        <taxon>lamiids</taxon>
        <taxon>Gentianales</taxon>
        <taxon>Apocynaceae</taxon>
        <taxon>Rauvolfioideae</taxon>
        <taxon>Vinceae</taxon>
        <taxon>Catharanthinae</taxon>
        <taxon>Catharanthus</taxon>
    </lineage>
</organism>